<feature type="non-terminal residue" evidence="2">
    <location>
        <position position="193"/>
    </location>
</feature>
<protein>
    <submittedName>
        <fullName evidence="2">Uncharacterized protein</fullName>
    </submittedName>
</protein>
<name>A0A6V7H4H8_9HYME</name>
<feature type="compositionally biased region" description="Basic and acidic residues" evidence="1">
    <location>
        <begin position="84"/>
        <end position="95"/>
    </location>
</feature>
<evidence type="ECO:0000313" key="2">
    <source>
        <dbReference type="EMBL" id="CAD1472357.1"/>
    </source>
</evidence>
<comment type="caution">
    <text evidence="2">The sequence shown here is derived from an EMBL/GenBank/DDBJ whole genome shotgun (WGS) entry which is preliminary data.</text>
</comment>
<keyword evidence="3" id="KW-1185">Reference proteome</keyword>
<accession>A0A6V7H4H8</accession>
<dbReference type="AlphaFoldDB" id="A0A6V7H4H8"/>
<feature type="region of interest" description="Disordered" evidence="1">
    <location>
        <begin position="77"/>
        <end position="101"/>
    </location>
</feature>
<feature type="non-terminal residue" evidence="2">
    <location>
        <position position="1"/>
    </location>
</feature>
<reference evidence="2" key="1">
    <citation type="submission" date="2020-07" db="EMBL/GenBank/DDBJ databases">
        <authorList>
            <person name="Nazaruddin N."/>
        </authorList>
    </citation>
    <scope>NUCLEOTIDE SEQUENCE</scope>
</reference>
<proteinExistence type="predicted"/>
<evidence type="ECO:0000313" key="3">
    <source>
        <dbReference type="Proteomes" id="UP000752696"/>
    </source>
</evidence>
<organism evidence="2 3">
    <name type="scientific">Heterotrigona itama</name>
    <dbReference type="NCBI Taxonomy" id="395501"/>
    <lineage>
        <taxon>Eukaryota</taxon>
        <taxon>Metazoa</taxon>
        <taxon>Ecdysozoa</taxon>
        <taxon>Arthropoda</taxon>
        <taxon>Hexapoda</taxon>
        <taxon>Insecta</taxon>
        <taxon>Pterygota</taxon>
        <taxon>Neoptera</taxon>
        <taxon>Endopterygota</taxon>
        <taxon>Hymenoptera</taxon>
        <taxon>Apocrita</taxon>
        <taxon>Aculeata</taxon>
        <taxon>Apoidea</taxon>
        <taxon>Anthophila</taxon>
        <taxon>Apidae</taxon>
        <taxon>Heterotrigona</taxon>
    </lineage>
</organism>
<dbReference type="Proteomes" id="UP000752696">
    <property type="component" value="Unassembled WGS sequence"/>
</dbReference>
<dbReference type="EMBL" id="CAJDYZ010005259">
    <property type="protein sequence ID" value="CAD1472357.1"/>
    <property type="molecule type" value="Genomic_DNA"/>
</dbReference>
<evidence type="ECO:0000256" key="1">
    <source>
        <dbReference type="SAM" id="MobiDB-lite"/>
    </source>
</evidence>
<gene>
    <name evidence="2" type="ORF">MHI_LOCUS290033</name>
</gene>
<sequence length="193" mass="21614">HTHRLNPSIIIYTLPFTPGVDTVTSFKLPQHCFFIIRGTGGRSVPKTEQKRNPETRFQSQHATISNSLDEISALASLRSSNATERSERRKEEKNASPRGYPCKRGKKVSLLAYLILQPCSSGEPRSREINRSAESIRSRSWRGERDRGRRCAVAPFVYLATVGGSRERPPECYGDSGLDRFGGYSARVLPTFA</sequence>